<dbReference type="InterPro" id="IPR000064">
    <property type="entry name" value="NLP_P60_dom"/>
</dbReference>
<dbReference type="Proteomes" id="UP000660668">
    <property type="component" value="Unassembled WGS sequence"/>
</dbReference>
<evidence type="ECO:0000256" key="1">
    <source>
        <dbReference type="ARBA" id="ARBA00007074"/>
    </source>
</evidence>
<evidence type="ECO:0000256" key="5">
    <source>
        <dbReference type="SAM" id="MobiDB-lite"/>
    </source>
</evidence>
<dbReference type="PANTHER" id="PTHR47053:SF3">
    <property type="entry name" value="GAMMA-D-GLUTAMYL-L-LYSINE DIPEPTIDYL-PEPTIDASE"/>
    <property type="match status" value="1"/>
</dbReference>
<dbReference type="InterPro" id="IPR051202">
    <property type="entry name" value="Peptidase_C40"/>
</dbReference>
<dbReference type="EMBL" id="JADKPO010000002">
    <property type="protein sequence ID" value="MBF4766668.1"/>
    <property type="molecule type" value="Genomic_DNA"/>
</dbReference>
<name>A0A930VHD7_9ACTN</name>
<dbReference type="PANTHER" id="PTHR47053">
    <property type="entry name" value="MUREIN DD-ENDOPEPTIDASE MEPH-RELATED"/>
    <property type="match status" value="1"/>
</dbReference>
<feature type="domain" description="NlpC/P60" evidence="7">
    <location>
        <begin position="229"/>
        <end position="346"/>
    </location>
</feature>
<feature type="chain" id="PRO_5037265319" evidence="6">
    <location>
        <begin position="29"/>
        <end position="347"/>
    </location>
</feature>
<proteinExistence type="inferred from homology"/>
<dbReference type="AlphaFoldDB" id="A0A930VHD7"/>
<evidence type="ECO:0000313" key="8">
    <source>
        <dbReference type="EMBL" id="MBF4766668.1"/>
    </source>
</evidence>
<feature type="signal peptide" evidence="6">
    <location>
        <begin position="1"/>
        <end position="28"/>
    </location>
</feature>
<keyword evidence="4" id="KW-0788">Thiol protease</keyword>
<accession>A0A930VHD7</accession>
<keyword evidence="3" id="KW-0378">Hydrolase</keyword>
<feature type="region of interest" description="Disordered" evidence="5">
    <location>
        <begin position="27"/>
        <end position="53"/>
    </location>
</feature>
<evidence type="ECO:0000256" key="2">
    <source>
        <dbReference type="ARBA" id="ARBA00022670"/>
    </source>
</evidence>
<dbReference type="PROSITE" id="PS51935">
    <property type="entry name" value="NLPC_P60"/>
    <property type="match status" value="1"/>
</dbReference>
<evidence type="ECO:0000313" key="9">
    <source>
        <dbReference type="Proteomes" id="UP000660668"/>
    </source>
</evidence>
<dbReference type="GO" id="GO:0006508">
    <property type="term" value="P:proteolysis"/>
    <property type="evidence" value="ECO:0007669"/>
    <property type="project" value="UniProtKB-KW"/>
</dbReference>
<evidence type="ECO:0000259" key="7">
    <source>
        <dbReference type="PROSITE" id="PS51935"/>
    </source>
</evidence>
<dbReference type="InterPro" id="IPR057812">
    <property type="entry name" value="SH3_YKFC_2nd"/>
</dbReference>
<dbReference type="RefSeq" id="WP_194694821.1">
    <property type="nucleotide sequence ID" value="NZ_JADKPO010000002.1"/>
</dbReference>
<gene>
    <name evidence="8" type="ORF">ISU10_02670</name>
</gene>
<dbReference type="SUPFAM" id="SSF54001">
    <property type="entry name" value="Cysteine proteinases"/>
    <property type="match status" value="1"/>
</dbReference>
<dbReference type="InterPro" id="IPR041382">
    <property type="entry name" value="SH3_16"/>
</dbReference>
<comment type="caution">
    <text evidence="8">The sequence shown here is derived from an EMBL/GenBank/DDBJ whole genome shotgun (WGS) entry which is preliminary data.</text>
</comment>
<dbReference type="Pfam" id="PF00877">
    <property type="entry name" value="NLPC_P60"/>
    <property type="match status" value="1"/>
</dbReference>
<dbReference type="Gene3D" id="3.90.1720.10">
    <property type="entry name" value="endopeptidase domain like (from Nostoc punctiforme)"/>
    <property type="match status" value="1"/>
</dbReference>
<evidence type="ECO:0000256" key="3">
    <source>
        <dbReference type="ARBA" id="ARBA00022801"/>
    </source>
</evidence>
<dbReference type="Pfam" id="PF18348">
    <property type="entry name" value="SH3_16"/>
    <property type="match status" value="1"/>
</dbReference>
<dbReference type="GO" id="GO:0008234">
    <property type="term" value="F:cysteine-type peptidase activity"/>
    <property type="evidence" value="ECO:0007669"/>
    <property type="project" value="UniProtKB-KW"/>
</dbReference>
<sequence length="347" mass="37067">MGPAWMRNTGVVVVAVLALLGCATTPPASQPGRAAVHQGTQSPRPAARHELRAGGSAWVSVSVATVWRSPRSPRPVDSPALQNPVAMVRWLSGMSLDQRRDLSGRADTQALMGDRVRVLGVRAGWVRVAVPGQPSPLDARGYPGWVPRRQLTARPPTVTPSWATVTRRTAWLRTDAAEGRRRVRVSYGTRLPVVGRTARELRVATPDGTVLRVAAGDVVEHPRSRPALAPSSASLVSAATSFVGLAYLWSGASGFGVDCSGLTWLVYRVHGIRIPRDASPQSEAGTPVRFLRRGDLLFYADGGLVHHVTMYVGGGRMVHAPGTGDLVRVDTTASLGPQYAGARRFLP</sequence>
<keyword evidence="9" id="KW-1185">Reference proteome</keyword>
<evidence type="ECO:0000256" key="6">
    <source>
        <dbReference type="SAM" id="SignalP"/>
    </source>
</evidence>
<evidence type="ECO:0000256" key="4">
    <source>
        <dbReference type="ARBA" id="ARBA00022807"/>
    </source>
</evidence>
<protein>
    <submittedName>
        <fullName evidence="8">C40 family peptidase</fullName>
    </submittedName>
</protein>
<reference evidence="8" key="1">
    <citation type="submission" date="2020-11" db="EMBL/GenBank/DDBJ databases">
        <title>Nocardioides cynanchi sp. nov., isolated from soil of rhizosphere of Cynanchum wilfordii.</title>
        <authorList>
            <person name="Lee J.-S."/>
            <person name="Suh M.K."/>
            <person name="Kim J.-S."/>
        </authorList>
    </citation>
    <scope>NUCLEOTIDE SEQUENCE</scope>
    <source>
        <strain evidence="8">KCTC 19276</strain>
    </source>
</reference>
<dbReference type="Gene3D" id="2.30.30.40">
    <property type="entry name" value="SH3 Domains"/>
    <property type="match status" value="2"/>
</dbReference>
<keyword evidence="2" id="KW-0645">Protease</keyword>
<dbReference type="Pfam" id="PF23795">
    <property type="entry name" value="SH3_YKFC_2nd"/>
    <property type="match status" value="1"/>
</dbReference>
<dbReference type="InterPro" id="IPR038765">
    <property type="entry name" value="Papain-like_cys_pep_sf"/>
</dbReference>
<keyword evidence="6" id="KW-0732">Signal</keyword>
<organism evidence="8 9">
    <name type="scientific">Nocardioides agariphilus</name>
    <dbReference type="NCBI Taxonomy" id="433664"/>
    <lineage>
        <taxon>Bacteria</taxon>
        <taxon>Bacillati</taxon>
        <taxon>Actinomycetota</taxon>
        <taxon>Actinomycetes</taxon>
        <taxon>Propionibacteriales</taxon>
        <taxon>Nocardioidaceae</taxon>
        <taxon>Nocardioides</taxon>
    </lineage>
</organism>
<comment type="similarity">
    <text evidence="1">Belongs to the peptidase C40 family.</text>
</comment>
<dbReference type="PROSITE" id="PS51257">
    <property type="entry name" value="PROKAR_LIPOPROTEIN"/>
    <property type="match status" value="1"/>
</dbReference>